<keyword evidence="9 11" id="KW-0413">Isomerase</keyword>
<dbReference type="CDD" id="cd02811">
    <property type="entry name" value="IDI-2_FMN"/>
    <property type="match status" value="1"/>
</dbReference>
<organism evidence="13 14">
    <name type="scientific">Bacillus seohaeanensis</name>
    <dbReference type="NCBI Taxonomy" id="284580"/>
    <lineage>
        <taxon>Bacteria</taxon>
        <taxon>Bacillati</taxon>
        <taxon>Bacillota</taxon>
        <taxon>Bacilli</taxon>
        <taxon>Bacillales</taxon>
        <taxon>Bacillaceae</taxon>
        <taxon>Bacillus</taxon>
    </lineage>
</organism>
<comment type="catalytic activity">
    <reaction evidence="11">
        <text>isopentenyl diphosphate = dimethylallyl diphosphate</text>
        <dbReference type="Rhea" id="RHEA:23284"/>
        <dbReference type="ChEBI" id="CHEBI:57623"/>
        <dbReference type="ChEBI" id="CHEBI:128769"/>
        <dbReference type="EC" id="5.3.3.2"/>
    </reaction>
</comment>
<dbReference type="PIRSF" id="PIRSF003314">
    <property type="entry name" value="IPP_isomerase"/>
    <property type="match status" value="1"/>
</dbReference>
<comment type="subunit">
    <text evidence="10 11">Homooctamer. Dimer of tetramers.</text>
</comment>
<gene>
    <name evidence="11 13" type="primary">fni</name>
    <name evidence="13" type="ORF">ACFSUL_02045</name>
</gene>
<dbReference type="InterPro" id="IPR013785">
    <property type="entry name" value="Aldolase_TIM"/>
</dbReference>
<dbReference type="Pfam" id="PF01070">
    <property type="entry name" value="FMN_dh"/>
    <property type="match status" value="1"/>
</dbReference>
<feature type="binding site" evidence="11">
    <location>
        <begin position="280"/>
        <end position="281"/>
    </location>
    <ligand>
        <name>FMN</name>
        <dbReference type="ChEBI" id="CHEBI:58210"/>
    </ligand>
</feature>
<protein>
    <recommendedName>
        <fullName evidence="11">Isopentenyl-diphosphate delta-isomerase</fullName>
        <shortName evidence="11">IPP isomerase</shortName>
        <ecNumber evidence="11">5.3.3.2</ecNumber>
    </recommendedName>
    <alternativeName>
        <fullName evidence="11">Isopentenyl diphosphate:dimethylallyl diphosphate isomerase</fullName>
    </alternativeName>
    <alternativeName>
        <fullName evidence="11">Isopentenyl pyrophosphate isomerase</fullName>
    </alternativeName>
    <alternativeName>
        <fullName evidence="11">Type 2 isopentenyl diphosphate isomerase</fullName>
        <shortName evidence="11">IDI-2</shortName>
    </alternativeName>
</protein>
<evidence type="ECO:0000256" key="2">
    <source>
        <dbReference type="ARBA" id="ARBA00022490"/>
    </source>
</evidence>
<evidence type="ECO:0000313" key="13">
    <source>
        <dbReference type="EMBL" id="MFD2679525.1"/>
    </source>
</evidence>
<evidence type="ECO:0000313" key="14">
    <source>
        <dbReference type="Proteomes" id="UP001597506"/>
    </source>
</evidence>
<evidence type="ECO:0000259" key="12">
    <source>
        <dbReference type="Pfam" id="PF01070"/>
    </source>
</evidence>
<proteinExistence type="inferred from homology"/>
<dbReference type="InterPro" id="IPR011179">
    <property type="entry name" value="IPdP_isomerase"/>
</dbReference>
<evidence type="ECO:0000256" key="3">
    <source>
        <dbReference type="ARBA" id="ARBA00022630"/>
    </source>
</evidence>
<keyword evidence="14" id="KW-1185">Reference proteome</keyword>
<accession>A0ABW5RMN0</accession>
<dbReference type="RefSeq" id="WP_377932246.1">
    <property type="nucleotide sequence ID" value="NZ_JBHUMF010000004.1"/>
</dbReference>
<dbReference type="GO" id="GO:0004452">
    <property type="term" value="F:isopentenyl-diphosphate delta-isomerase activity"/>
    <property type="evidence" value="ECO:0007669"/>
    <property type="project" value="UniProtKB-EC"/>
</dbReference>
<evidence type="ECO:0000256" key="4">
    <source>
        <dbReference type="ARBA" id="ARBA00022643"/>
    </source>
</evidence>
<evidence type="ECO:0000256" key="7">
    <source>
        <dbReference type="ARBA" id="ARBA00022857"/>
    </source>
</evidence>
<dbReference type="Gene3D" id="3.20.20.70">
    <property type="entry name" value="Aldolase class I"/>
    <property type="match status" value="1"/>
</dbReference>
<keyword evidence="6 11" id="KW-0460">Magnesium</keyword>
<dbReference type="SMART" id="SM01240">
    <property type="entry name" value="IMPDH"/>
    <property type="match status" value="1"/>
</dbReference>
<dbReference type="HAMAP" id="MF_00354">
    <property type="entry name" value="Idi_2"/>
    <property type="match status" value="1"/>
</dbReference>
<dbReference type="EC" id="5.3.3.2" evidence="11"/>
<comment type="similarity">
    <text evidence="11">Belongs to the IPP isomerase type 2 family.</text>
</comment>
<keyword evidence="8 11" id="KW-0414">Isoprene biosynthesis</keyword>
<comment type="cofactor">
    <cofactor evidence="1 11">
        <name>FMN</name>
        <dbReference type="ChEBI" id="CHEBI:58210"/>
    </cofactor>
</comment>
<keyword evidence="4 11" id="KW-0288">FMN</keyword>
<keyword evidence="7 11" id="KW-0521">NADP</keyword>
<keyword evidence="3 11" id="KW-0285">Flavoprotein</keyword>
<dbReference type="PANTHER" id="PTHR43665:SF1">
    <property type="entry name" value="ISOPENTENYL-DIPHOSPHATE DELTA-ISOMERASE"/>
    <property type="match status" value="1"/>
</dbReference>
<feature type="binding site" evidence="11">
    <location>
        <position position="153"/>
    </location>
    <ligand>
        <name>Mg(2+)</name>
        <dbReference type="ChEBI" id="CHEBI:18420"/>
    </ligand>
</feature>
<comment type="caution">
    <text evidence="11">Lacks conserved residue(s) required for the propagation of feature annotation.</text>
</comment>
<feature type="binding site" evidence="11">
    <location>
        <position position="93"/>
    </location>
    <ligand>
        <name>FMN</name>
        <dbReference type="ChEBI" id="CHEBI:58210"/>
    </ligand>
</feature>
<evidence type="ECO:0000256" key="9">
    <source>
        <dbReference type="ARBA" id="ARBA00023235"/>
    </source>
</evidence>
<evidence type="ECO:0000256" key="10">
    <source>
        <dbReference type="ARBA" id="ARBA00025810"/>
    </source>
</evidence>
<sequence>MTRADRKQEHIQYALSTGQERKAGFDDVAFVHQSLPNSIVEDVSLQSKIGELYWSSPIFINAMTGGGGEQTALLNERLSIIARETGAAMAVGSQMSAIKNPSERGTYEIVRKKNPKGTLLANLGSEATVQQANQAVEMIEADALQIHLNVIQELVMPEGDRDFRNAIDRIGLIADSLKVPVIVKETGFGISKEAAAEIAKTSVAAIDVGGFGGTNFSKIENQRRRRILHYFNNWGIPTAVSIVETTSSARPKPVLASGGIQNSLDMVKALGLGASAVGIAGYILKVLNESGLDKAIEEINELQNDLKFLLCALGCTSVSELQDKPMILSGEVYHWLKVRGLEPDRFSQR</sequence>
<name>A0ABW5RMN0_9BACI</name>
<feature type="binding site" evidence="11">
    <location>
        <begin position="62"/>
        <end position="64"/>
    </location>
    <ligand>
        <name>FMN</name>
        <dbReference type="ChEBI" id="CHEBI:58210"/>
    </ligand>
</feature>
<keyword evidence="2 11" id="KW-0963">Cytoplasm</keyword>
<feature type="binding site" evidence="11">
    <location>
        <position position="184"/>
    </location>
    <ligand>
        <name>FMN</name>
        <dbReference type="ChEBI" id="CHEBI:58210"/>
    </ligand>
</feature>
<evidence type="ECO:0000256" key="6">
    <source>
        <dbReference type="ARBA" id="ARBA00022842"/>
    </source>
</evidence>
<dbReference type="EMBL" id="JBHUMF010000004">
    <property type="protein sequence ID" value="MFD2679525.1"/>
    <property type="molecule type" value="Genomic_DNA"/>
</dbReference>
<comment type="subcellular location">
    <subcellularLocation>
        <location evidence="11">Cytoplasm</location>
    </subcellularLocation>
</comment>
<keyword evidence="5 11" id="KW-0479">Metal-binding</keyword>
<feature type="binding site" evidence="11">
    <location>
        <position position="214"/>
    </location>
    <ligand>
        <name>FMN</name>
        <dbReference type="ChEBI" id="CHEBI:58210"/>
    </ligand>
</feature>
<dbReference type="NCBIfam" id="TIGR02151">
    <property type="entry name" value="IPP_isom_2"/>
    <property type="match status" value="1"/>
</dbReference>
<feature type="binding site" evidence="11">
    <location>
        <begin position="6"/>
        <end position="7"/>
    </location>
    <ligand>
        <name>substrate</name>
    </ligand>
</feature>
<dbReference type="Proteomes" id="UP001597506">
    <property type="component" value="Unassembled WGS sequence"/>
</dbReference>
<feature type="binding site" evidence="11">
    <location>
        <begin position="258"/>
        <end position="259"/>
    </location>
    <ligand>
        <name>FMN</name>
        <dbReference type="ChEBI" id="CHEBI:58210"/>
    </ligand>
</feature>
<dbReference type="PANTHER" id="PTHR43665">
    <property type="entry name" value="ISOPENTENYL-DIPHOSPHATE DELTA-ISOMERASE"/>
    <property type="match status" value="1"/>
</dbReference>
<comment type="cofactor">
    <cofactor evidence="11">
        <name>NADPH</name>
        <dbReference type="ChEBI" id="CHEBI:57783"/>
    </cofactor>
</comment>
<feature type="binding site" evidence="11">
    <location>
        <position position="122"/>
    </location>
    <ligand>
        <name>FMN</name>
        <dbReference type="ChEBI" id="CHEBI:58210"/>
    </ligand>
</feature>
<dbReference type="InterPro" id="IPR000262">
    <property type="entry name" value="FMN-dep_DH"/>
</dbReference>
<reference evidence="14" key="1">
    <citation type="journal article" date="2019" name="Int. J. Syst. Evol. Microbiol.">
        <title>The Global Catalogue of Microorganisms (GCM) 10K type strain sequencing project: providing services to taxonomists for standard genome sequencing and annotation.</title>
        <authorList>
            <consortium name="The Broad Institute Genomics Platform"/>
            <consortium name="The Broad Institute Genome Sequencing Center for Infectious Disease"/>
            <person name="Wu L."/>
            <person name="Ma J."/>
        </authorList>
    </citation>
    <scope>NUCLEOTIDE SEQUENCE [LARGE SCALE GENOMIC DNA]</scope>
    <source>
        <strain evidence="14">KCTC 3913</strain>
    </source>
</reference>
<comment type="cofactor">
    <cofactor evidence="11">
        <name>Mg(2+)</name>
        <dbReference type="ChEBI" id="CHEBI:18420"/>
    </cofactor>
</comment>
<evidence type="ECO:0000256" key="11">
    <source>
        <dbReference type="HAMAP-Rule" id="MF_00354"/>
    </source>
</evidence>
<comment type="function">
    <text evidence="11">Involved in the biosynthesis of isoprenoids. Catalyzes the 1,3-allylic rearrangement of the homoallylic substrate isopentenyl (IPP) to its allylic isomer, dimethylallyl diphosphate (DMAPP).</text>
</comment>
<evidence type="ECO:0000256" key="5">
    <source>
        <dbReference type="ARBA" id="ARBA00022723"/>
    </source>
</evidence>
<comment type="caution">
    <text evidence="13">The sequence shown here is derived from an EMBL/GenBank/DDBJ whole genome shotgun (WGS) entry which is preliminary data.</text>
</comment>
<feature type="binding site" evidence="11">
    <location>
        <position position="152"/>
    </location>
    <ligand>
        <name>substrate</name>
    </ligand>
</feature>
<evidence type="ECO:0000256" key="1">
    <source>
        <dbReference type="ARBA" id="ARBA00001917"/>
    </source>
</evidence>
<dbReference type="SUPFAM" id="SSF51395">
    <property type="entry name" value="FMN-linked oxidoreductases"/>
    <property type="match status" value="1"/>
</dbReference>
<evidence type="ECO:0000256" key="8">
    <source>
        <dbReference type="ARBA" id="ARBA00023229"/>
    </source>
</evidence>
<feature type="domain" description="FMN-dependent dehydrogenase" evidence="12">
    <location>
        <begin position="166"/>
        <end position="324"/>
    </location>
</feature>